<evidence type="ECO:0008006" key="4">
    <source>
        <dbReference type="Google" id="ProtNLM"/>
    </source>
</evidence>
<sequence length="103" mass="11462">MRSPVIGSLFWFLKAFPSAVMMLAGLENGCPSVAGVATADAAGIGAPDCCWSLEAMVCRHLLKLNCFRRWVGQRWEFEDLPVINASKISRWNFGRPRIVLYSV</sequence>
<feature type="chain" id="PRO_5012000292" description="Secreted protein" evidence="1">
    <location>
        <begin position="16"/>
        <end position="103"/>
    </location>
</feature>
<keyword evidence="1" id="KW-0732">Signal</keyword>
<dbReference type="InParanoid" id="A0A0C3A6K0"/>
<reference evidence="3" key="2">
    <citation type="submission" date="2015-01" db="EMBL/GenBank/DDBJ databases">
        <title>Evolutionary Origins and Diversification of the Mycorrhizal Mutualists.</title>
        <authorList>
            <consortium name="DOE Joint Genome Institute"/>
            <consortium name="Mycorrhizal Genomics Consortium"/>
            <person name="Kohler A."/>
            <person name="Kuo A."/>
            <person name="Nagy L.G."/>
            <person name="Floudas D."/>
            <person name="Copeland A."/>
            <person name="Barry K.W."/>
            <person name="Cichocki N."/>
            <person name="Veneault-Fourrey C."/>
            <person name="LaButti K."/>
            <person name="Lindquist E.A."/>
            <person name="Lipzen A."/>
            <person name="Lundell T."/>
            <person name="Morin E."/>
            <person name="Murat C."/>
            <person name="Riley R."/>
            <person name="Ohm R."/>
            <person name="Sun H."/>
            <person name="Tunlid A."/>
            <person name="Henrissat B."/>
            <person name="Grigoriev I.V."/>
            <person name="Hibbett D.S."/>
            <person name="Martin F."/>
        </authorList>
    </citation>
    <scope>NUCLEOTIDE SEQUENCE [LARGE SCALE GENOMIC DNA]</scope>
    <source>
        <strain evidence="3">Foug A</strain>
    </source>
</reference>
<feature type="signal peptide" evidence="1">
    <location>
        <begin position="1"/>
        <end position="15"/>
    </location>
</feature>
<organism evidence="2 3">
    <name type="scientific">Scleroderma citrinum Foug A</name>
    <dbReference type="NCBI Taxonomy" id="1036808"/>
    <lineage>
        <taxon>Eukaryota</taxon>
        <taxon>Fungi</taxon>
        <taxon>Dikarya</taxon>
        <taxon>Basidiomycota</taxon>
        <taxon>Agaricomycotina</taxon>
        <taxon>Agaricomycetes</taxon>
        <taxon>Agaricomycetidae</taxon>
        <taxon>Boletales</taxon>
        <taxon>Sclerodermatineae</taxon>
        <taxon>Sclerodermataceae</taxon>
        <taxon>Scleroderma</taxon>
    </lineage>
</organism>
<protein>
    <recommendedName>
        <fullName evidence="4">Secreted protein</fullName>
    </recommendedName>
</protein>
<evidence type="ECO:0000313" key="3">
    <source>
        <dbReference type="Proteomes" id="UP000053989"/>
    </source>
</evidence>
<evidence type="ECO:0000256" key="1">
    <source>
        <dbReference type="SAM" id="SignalP"/>
    </source>
</evidence>
<gene>
    <name evidence="2" type="ORF">SCLCIDRAFT_830990</name>
</gene>
<dbReference type="AlphaFoldDB" id="A0A0C3A6K0"/>
<dbReference type="HOGENOM" id="CLU_2265327_0_0_1"/>
<dbReference type="Proteomes" id="UP000053989">
    <property type="component" value="Unassembled WGS sequence"/>
</dbReference>
<evidence type="ECO:0000313" key="2">
    <source>
        <dbReference type="EMBL" id="KIM69308.1"/>
    </source>
</evidence>
<name>A0A0C3A6K0_9AGAM</name>
<dbReference type="EMBL" id="KN822007">
    <property type="protein sequence ID" value="KIM69308.1"/>
    <property type="molecule type" value="Genomic_DNA"/>
</dbReference>
<proteinExistence type="predicted"/>
<keyword evidence="3" id="KW-1185">Reference proteome</keyword>
<accession>A0A0C3A6K0</accession>
<reference evidence="2 3" key="1">
    <citation type="submission" date="2014-04" db="EMBL/GenBank/DDBJ databases">
        <authorList>
            <consortium name="DOE Joint Genome Institute"/>
            <person name="Kuo A."/>
            <person name="Kohler A."/>
            <person name="Nagy L.G."/>
            <person name="Floudas D."/>
            <person name="Copeland A."/>
            <person name="Barry K.W."/>
            <person name="Cichocki N."/>
            <person name="Veneault-Fourrey C."/>
            <person name="LaButti K."/>
            <person name="Lindquist E.A."/>
            <person name="Lipzen A."/>
            <person name="Lundell T."/>
            <person name="Morin E."/>
            <person name="Murat C."/>
            <person name="Sun H."/>
            <person name="Tunlid A."/>
            <person name="Henrissat B."/>
            <person name="Grigoriev I.V."/>
            <person name="Hibbett D.S."/>
            <person name="Martin F."/>
            <person name="Nordberg H.P."/>
            <person name="Cantor M.N."/>
            <person name="Hua S.X."/>
        </authorList>
    </citation>
    <scope>NUCLEOTIDE SEQUENCE [LARGE SCALE GENOMIC DNA]</scope>
    <source>
        <strain evidence="2 3">Foug A</strain>
    </source>
</reference>